<feature type="signal peptide" evidence="2">
    <location>
        <begin position="1"/>
        <end position="19"/>
    </location>
</feature>
<dbReference type="InterPro" id="IPR007312">
    <property type="entry name" value="Phosphoesterase"/>
</dbReference>
<keyword evidence="2" id="KW-0732">Signal</keyword>
<evidence type="ECO:0008006" key="5">
    <source>
        <dbReference type="Google" id="ProtNLM"/>
    </source>
</evidence>
<dbReference type="Gene3D" id="3.40.720.10">
    <property type="entry name" value="Alkaline Phosphatase, subunit A"/>
    <property type="match status" value="1"/>
</dbReference>
<reference evidence="3 4" key="1">
    <citation type="submission" date="2014-04" db="EMBL/GenBank/DDBJ databases">
        <authorList>
            <consortium name="DOE Joint Genome Institute"/>
            <person name="Kuo A."/>
            <person name="Kohler A."/>
            <person name="Nagy L.G."/>
            <person name="Floudas D."/>
            <person name="Copeland A."/>
            <person name="Barry K.W."/>
            <person name="Cichocki N."/>
            <person name="Veneault-Fourrey C."/>
            <person name="LaButti K."/>
            <person name="Lindquist E.A."/>
            <person name="Lipzen A."/>
            <person name="Lundell T."/>
            <person name="Morin E."/>
            <person name="Murat C."/>
            <person name="Sun H."/>
            <person name="Tunlid A."/>
            <person name="Henrissat B."/>
            <person name="Grigoriev I.V."/>
            <person name="Hibbett D.S."/>
            <person name="Martin F."/>
            <person name="Nordberg H.P."/>
            <person name="Cantor M.N."/>
            <person name="Hua S.X."/>
        </authorList>
    </citation>
    <scope>NUCLEOTIDE SEQUENCE [LARGE SCALE GENOMIC DNA]</scope>
    <source>
        <strain evidence="3 4">Foug A</strain>
    </source>
</reference>
<dbReference type="PANTHER" id="PTHR31956">
    <property type="entry name" value="NON-SPECIFIC PHOSPHOLIPASE C4-RELATED"/>
    <property type="match status" value="1"/>
</dbReference>
<organism evidence="3 4">
    <name type="scientific">Scleroderma citrinum Foug A</name>
    <dbReference type="NCBI Taxonomy" id="1036808"/>
    <lineage>
        <taxon>Eukaryota</taxon>
        <taxon>Fungi</taxon>
        <taxon>Dikarya</taxon>
        <taxon>Basidiomycota</taxon>
        <taxon>Agaricomycotina</taxon>
        <taxon>Agaricomycetes</taxon>
        <taxon>Agaricomycetidae</taxon>
        <taxon>Boletales</taxon>
        <taxon>Sclerodermatineae</taxon>
        <taxon>Sclerodermataceae</taxon>
        <taxon>Scleroderma</taxon>
    </lineage>
</organism>
<accession>A0A0C3AL12</accession>
<dbReference type="AlphaFoldDB" id="A0A0C3AL12"/>
<dbReference type="FunFam" id="3.40.720.10:FF:000064">
    <property type="entry name" value="Probable acid phosphatase Pho610"/>
    <property type="match status" value="1"/>
</dbReference>
<evidence type="ECO:0000313" key="3">
    <source>
        <dbReference type="EMBL" id="KIM65607.1"/>
    </source>
</evidence>
<dbReference type="InParanoid" id="A0A0C3AL12"/>
<dbReference type="OrthoDB" id="5135119at2759"/>
<dbReference type="GO" id="GO:0016788">
    <property type="term" value="F:hydrolase activity, acting on ester bonds"/>
    <property type="evidence" value="ECO:0007669"/>
    <property type="project" value="InterPro"/>
</dbReference>
<evidence type="ECO:0000256" key="2">
    <source>
        <dbReference type="SAM" id="SignalP"/>
    </source>
</evidence>
<protein>
    <recommendedName>
        <fullName evidence="5">Acid phosphatase</fullName>
    </recommendedName>
</protein>
<gene>
    <name evidence="3" type="ORF">SCLCIDRAFT_22508</name>
</gene>
<keyword evidence="4" id="KW-1185">Reference proteome</keyword>
<dbReference type="STRING" id="1036808.A0A0C3AL12"/>
<dbReference type="HOGENOM" id="CLU_027977_0_1_1"/>
<feature type="chain" id="PRO_5002175374" description="Acid phosphatase" evidence="2">
    <location>
        <begin position="20"/>
        <end position="384"/>
    </location>
</feature>
<dbReference type="EMBL" id="KN822021">
    <property type="protein sequence ID" value="KIM65607.1"/>
    <property type="molecule type" value="Genomic_DNA"/>
</dbReference>
<keyword evidence="1" id="KW-0378">Hydrolase</keyword>
<evidence type="ECO:0000256" key="1">
    <source>
        <dbReference type="ARBA" id="ARBA00022801"/>
    </source>
</evidence>
<dbReference type="PANTHER" id="PTHR31956:SF8">
    <property type="entry name" value="ACID PHOSPHATASE PHOA (AFU_ORTHOLOGUE AFUA_1G03570)"/>
    <property type="match status" value="1"/>
</dbReference>
<dbReference type="GO" id="GO:0009395">
    <property type="term" value="P:phospholipid catabolic process"/>
    <property type="evidence" value="ECO:0007669"/>
    <property type="project" value="TreeGrafter"/>
</dbReference>
<name>A0A0C3AL12_9AGAM</name>
<evidence type="ECO:0000313" key="4">
    <source>
        <dbReference type="Proteomes" id="UP000053989"/>
    </source>
</evidence>
<proteinExistence type="predicted"/>
<reference evidence="4" key="2">
    <citation type="submission" date="2015-01" db="EMBL/GenBank/DDBJ databases">
        <title>Evolutionary Origins and Diversification of the Mycorrhizal Mutualists.</title>
        <authorList>
            <consortium name="DOE Joint Genome Institute"/>
            <consortium name="Mycorrhizal Genomics Consortium"/>
            <person name="Kohler A."/>
            <person name="Kuo A."/>
            <person name="Nagy L.G."/>
            <person name="Floudas D."/>
            <person name="Copeland A."/>
            <person name="Barry K.W."/>
            <person name="Cichocki N."/>
            <person name="Veneault-Fourrey C."/>
            <person name="LaButti K."/>
            <person name="Lindquist E.A."/>
            <person name="Lipzen A."/>
            <person name="Lundell T."/>
            <person name="Morin E."/>
            <person name="Murat C."/>
            <person name="Riley R."/>
            <person name="Ohm R."/>
            <person name="Sun H."/>
            <person name="Tunlid A."/>
            <person name="Henrissat B."/>
            <person name="Grigoriev I.V."/>
            <person name="Hibbett D.S."/>
            <person name="Martin F."/>
        </authorList>
    </citation>
    <scope>NUCLEOTIDE SEQUENCE [LARGE SCALE GENOMIC DNA]</scope>
    <source>
        <strain evidence="4">Foug A</strain>
    </source>
</reference>
<dbReference type="Pfam" id="PF04185">
    <property type="entry name" value="Phosphoesterase"/>
    <property type="match status" value="1"/>
</dbReference>
<sequence length="384" mass="42468">MITPSSLFAFGVLSSVALAQTSSFTFTAPASSPTDTSSFYVGPSNGTLPKSKTVPGCVFDRFIQIWLENTDFATAAASSVYQELSAQGITLTGYYALTHPSEPNYLASVGGDFWGLASDDFVTIPANISTVVDLLELEGISWAEYMENMPTDGYQGYNYTNSDGYTYYVRKHNPLIVYDSVSQNPGRAARIRNFNDFAYDVGNNTLPQWFFVTPNMKDDGHDTDINYQAQWLNYWLLPLLKNSNFNTEKTLILLTFDETELYTINNNVYSILLGGAIPDHLKGTTDDTFYTHYSTITTIQNNWKLRNLGRHDCNKTLSNVFKVVADQTGYKNNGLTNSSTLPLLNITGTIPGPLNPQYWAPWRAPDITCVGAGEGPTYVSPGTN</sequence>
<dbReference type="InterPro" id="IPR017850">
    <property type="entry name" value="Alkaline_phosphatase_core_sf"/>
</dbReference>
<dbReference type="Proteomes" id="UP000053989">
    <property type="component" value="Unassembled WGS sequence"/>
</dbReference>